<sequence>MIQTEVNMQCQSLFLLKQCEEDMLFRLKGNEPSCFHLASGGGRTRAKLCIEAGLALQLPEKTIVALACAIELLHNASLVHDDLQDADITRRGRQSVWKKFGKSHAVCAGDLMISAAFGSLANVESYSSLPSLLIQIQEAVSLTVRGQSRDLDTQTTITEHEYEDIAAMKSGPLIQLTLTLPLIAAGYDDHIKTVNEALNKFSIAYQILDDLDDWQQDLQREQLNIVNLLVSRYSLVESITIARNRVHYLLNRCQRELNALPSNCAASVITATHNLLAKAKVDLNE</sequence>
<evidence type="ECO:0000313" key="8">
    <source>
        <dbReference type="Proteomes" id="UP000011864"/>
    </source>
</evidence>
<reference evidence="7 8" key="1">
    <citation type="journal article" date="2013" name="Genome Announc.">
        <title>Complete Genome Sequence of Glaciecola psychrophila Strain 170T.</title>
        <authorList>
            <person name="Yin J."/>
            <person name="Chen J."/>
            <person name="Liu G."/>
            <person name="Yu Y."/>
            <person name="Song L."/>
            <person name="Wang X."/>
            <person name="Qu X."/>
        </authorList>
    </citation>
    <scope>NUCLEOTIDE SEQUENCE [LARGE SCALE GENOMIC DNA]</scope>
    <source>
        <strain evidence="7 8">170</strain>
    </source>
</reference>
<dbReference type="EMBL" id="CP003837">
    <property type="protein sequence ID" value="AGH44033.1"/>
    <property type="molecule type" value="Genomic_DNA"/>
</dbReference>
<evidence type="ECO:0000256" key="3">
    <source>
        <dbReference type="ARBA" id="ARBA00022679"/>
    </source>
</evidence>
<keyword evidence="5" id="KW-0460">Magnesium</keyword>
<dbReference type="PROSITE" id="PS00723">
    <property type="entry name" value="POLYPRENYL_SYNTHASE_1"/>
    <property type="match status" value="1"/>
</dbReference>
<dbReference type="KEGG" id="gps:C427_1924"/>
<dbReference type="PANTHER" id="PTHR12001:SF69">
    <property type="entry name" value="ALL TRANS-POLYPRENYL-DIPHOSPHATE SYNTHASE PDSS1"/>
    <property type="match status" value="1"/>
</dbReference>
<proteinExistence type="inferred from homology"/>
<dbReference type="PANTHER" id="PTHR12001">
    <property type="entry name" value="GERANYLGERANYL PYROPHOSPHATE SYNTHASE"/>
    <property type="match status" value="1"/>
</dbReference>
<evidence type="ECO:0000256" key="4">
    <source>
        <dbReference type="ARBA" id="ARBA00022723"/>
    </source>
</evidence>
<dbReference type="eggNOG" id="COG0142">
    <property type="taxonomic scope" value="Bacteria"/>
</dbReference>
<keyword evidence="3 6" id="KW-0808">Transferase</keyword>
<dbReference type="Pfam" id="PF00348">
    <property type="entry name" value="polyprenyl_synt"/>
    <property type="match status" value="1"/>
</dbReference>
<accession>K7A2J7</accession>
<gene>
    <name evidence="7" type="ORF">C427_1924</name>
</gene>
<dbReference type="STRING" id="1129794.C427_1924"/>
<dbReference type="HOGENOM" id="CLU_014015_0_2_6"/>
<dbReference type="SUPFAM" id="SSF48576">
    <property type="entry name" value="Terpenoid synthases"/>
    <property type="match status" value="1"/>
</dbReference>
<dbReference type="AlphaFoldDB" id="K7A2J7"/>
<evidence type="ECO:0000313" key="7">
    <source>
        <dbReference type="EMBL" id="AGH44033.1"/>
    </source>
</evidence>
<keyword evidence="4" id="KW-0479">Metal-binding</keyword>
<dbReference type="InterPro" id="IPR008949">
    <property type="entry name" value="Isoprenoid_synthase_dom_sf"/>
</dbReference>
<dbReference type="InterPro" id="IPR033749">
    <property type="entry name" value="Polyprenyl_synt_CS"/>
</dbReference>
<comment type="similarity">
    <text evidence="2 6">Belongs to the FPP/GGPP synthase family.</text>
</comment>
<evidence type="ECO:0000256" key="1">
    <source>
        <dbReference type="ARBA" id="ARBA00001946"/>
    </source>
</evidence>
<dbReference type="SFLD" id="SFLDS00005">
    <property type="entry name" value="Isoprenoid_Synthase_Type_I"/>
    <property type="match status" value="1"/>
</dbReference>
<evidence type="ECO:0000256" key="2">
    <source>
        <dbReference type="ARBA" id="ARBA00006706"/>
    </source>
</evidence>
<dbReference type="GO" id="GO:0046872">
    <property type="term" value="F:metal ion binding"/>
    <property type="evidence" value="ECO:0007669"/>
    <property type="project" value="UniProtKB-KW"/>
</dbReference>
<protein>
    <submittedName>
        <fullName evidence="7">Polyprenyl synthetase</fullName>
    </submittedName>
</protein>
<dbReference type="RefSeq" id="WP_007636128.1">
    <property type="nucleotide sequence ID" value="NC_020514.1"/>
</dbReference>
<dbReference type="Proteomes" id="UP000011864">
    <property type="component" value="Chromosome"/>
</dbReference>
<dbReference type="GO" id="GO:0004659">
    <property type="term" value="F:prenyltransferase activity"/>
    <property type="evidence" value="ECO:0007669"/>
    <property type="project" value="InterPro"/>
</dbReference>
<evidence type="ECO:0000256" key="6">
    <source>
        <dbReference type="RuleBase" id="RU004466"/>
    </source>
</evidence>
<comment type="cofactor">
    <cofactor evidence="1">
        <name>Mg(2+)</name>
        <dbReference type="ChEBI" id="CHEBI:18420"/>
    </cofactor>
</comment>
<dbReference type="OrthoDB" id="9805316at2"/>
<dbReference type="Gene3D" id="1.10.600.10">
    <property type="entry name" value="Farnesyl Diphosphate Synthase"/>
    <property type="match status" value="1"/>
</dbReference>
<dbReference type="PATRIC" id="fig|1129794.4.peg.1905"/>
<evidence type="ECO:0000256" key="5">
    <source>
        <dbReference type="ARBA" id="ARBA00022842"/>
    </source>
</evidence>
<dbReference type="GO" id="GO:0008299">
    <property type="term" value="P:isoprenoid biosynthetic process"/>
    <property type="evidence" value="ECO:0007669"/>
    <property type="project" value="InterPro"/>
</dbReference>
<name>K7A2J7_9ALTE</name>
<dbReference type="InterPro" id="IPR000092">
    <property type="entry name" value="Polyprenyl_synt"/>
</dbReference>
<organism evidence="7 8">
    <name type="scientific">Paraglaciecola psychrophila 170</name>
    <dbReference type="NCBI Taxonomy" id="1129794"/>
    <lineage>
        <taxon>Bacteria</taxon>
        <taxon>Pseudomonadati</taxon>
        <taxon>Pseudomonadota</taxon>
        <taxon>Gammaproteobacteria</taxon>
        <taxon>Alteromonadales</taxon>
        <taxon>Alteromonadaceae</taxon>
        <taxon>Paraglaciecola</taxon>
    </lineage>
</organism>
<keyword evidence="8" id="KW-1185">Reference proteome</keyword>